<feature type="domain" description="Cystatin" evidence="4">
    <location>
        <begin position="3"/>
        <end position="92"/>
    </location>
</feature>
<feature type="domain" description="Cystatin" evidence="4">
    <location>
        <begin position="681"/>
        <end position="770"/>
    </location>
</feature>
<comment type="caution">
    <text evidence="5">The sequence shown here is derived from an EMBL/GenBank/DDBJ whole genome shotgun (WGS) entry which is preliminary data.</text>
</comment>
<dbReference type="InterPro" id="IPR000010">
    <property type="entry name" value="Cystatin_dom"/>
</dbReference>
<comment type="similarity">
    <text evidence="1">Belongs to the cystatin family. Phytocystatin subfamily.</text>
</comment>
<name>A0A843X9P7_COLES</name>
<organism evidence="5 6">
    <name type="scientific">Colocasia esculenta</name>
    <name type="common">Wild taro</name>
    <name type="synonym">Arum esculentum</name>
    <dbReference type="NCBI Taxonomy" id="4460"/>
    <lineage>
        <taxon>Eukaryota</taxon>
        <taxon>Viridiplantae</taxon>
        <taxon>Streptophyta</taxon>
        <taxon>Embryophyta</taxon>
        <taxon>Tracheophyta</taxon>
        <taxon>Spermatophyta</taxon>
        <taxon>Magnoliopsida</taxon>
        <taxon>Liliopsida</taxon>
        <taxon>Araceae</taxon>
        <taxon>Aroideae</taxon>
        <taxon>Colocasieae</taxon>
        <taxon>Colocasia</taxon>
    </lineage>
</organism>
<keyword evidence="6" id="KW-1185">Reference proteome</keyword>
<accession>A0A843X9P7</accession>
<evidence type="ECO:0000256" key="1">
    <source>
        <dbReference type="ARBA" id="ARBA00007233"/>
    </source>
</evidence>
<evidence type="ECO:0000256" key="2">
    <source>
        <dbReference type="ARBA" id="ARBA00022690"/>
    </source>
</evidence>
<evidence type="ECO:0000313" key="6">
    <source>
        <dbReference type="Proteomes" id="UP000652761"/>
    </source>
</evidence>
<dbReference type="CDD" id="cd00042">
    <property type="entry name" value="CY"/>
    <property type="match status" value="7"/>
</dbReference>
<dbReference type="InterPro" id="IPR046350">
    <property type="entry name" value="Cystatin_sf"/>
</dbReference>
<dbReference type="Proteomes" id="UP000652761">
    <property type="component" value="Unassembled WGS sequence"/>
</dbReference>
<keyword evidence="2" id="KW-0646">Protease inhibitor</keyword>
<feature type="domain" description="Cystatin" evidence="4">
    <location>
        <begin position="104"/>
        <end position="193"/>
    </location>
</feature>
<dbReference type="GO" id="GO:0004869">
    <property type="term" value="F:cysteine-type endopeptidase inhibitor activity"/>
    <property type="evidence" value="ECO:0007669"/>
    <property type="project" value="UniProtKB-KW"/>
</dbReference>
<proteinExistence type="inferred from homology"/>
<dbReference type="Pfam" id="PF16845">
    <property type="entry name" value="SQAPI"/>
    <property type="match status" value="7"/>
</dbReference>
<evidence type="ECO:0000259" key="4">
    <source>
        <dbReference type="SMART" id="SM00043"/>
    </source>
</evidence>
<dbReference type="Gene3D" id="3.10.450.10">
    <property type="match status" value="7"/>
</dbReference>
<dbReference type="PANTHER" id="PTHR47364:SF2">
    <property type="entry name" value="CYSTEINE PROTEINASE INHIBITOR 5"/>
    <property type="match status" value="1"/>
</dbReference>
<dbReference type="OrthoDB" id="1261378at2759"/>
<reference evidence="5" key="1">
    <citation type="submission" date="2017-07" db="EMBL/GenBank/DDBJ databases">
        <title>Taro Niue Genome Assembly and Annotation.</title>
        <authorList>
            <person name="Atibalentja N."/>
            <person name="Keating K."/>
            <person name="Fields C.J."/>
        </authorList>
    </citation>
    <scope>NUCLEOTIDE SEQUENCE</scope>
    <source>
        <strain evidence="5">Niue_2</strain>
        <tissue evidence="5">Leaf</tissue>
    </source>
</reference>
<dbReference type="SUPFAM" id="SSF54403">
    <property type="entry name" value="Cystatin/monellin"/>
    <property type="match status" value="7"/>
</dbReference>
<gene>
    <name evidence="5" type="ORF">Taro_048970</name>
</gene>
<keyword evidence="3" id="KW-0789">Thiol protease inhibitor</keyword>
<evidence type="ECO:0000256" key="3">
    <source>
        <dbReference type="ARBA" id="ARBA00022704"/>
    </source>
</evidence>
<dbReference type="PANTHER" id="PTHR47364">
    <property type="entry name" value="CYSTEINE PROTEINASE INHIBITOR 5"/>
    <property type="match status" value="1"/>
</dbReference>
<sequence>MVIKVGRYQPIPKIKDPHIQEIAKFAVAEYNKQARKVLVFVSVVSGEQQVVAGTNYKLVIEAEDCSVIKTYEAVVYDKSWEKVRELTSFDPMPERVMKKRSFEMRVGGYQPIRNVKDPHVQEIGKFAVEEHNKQAGKALVFVRVVSGEQQVVAGTNYKLVIEAKDADVTKTYEAIVYNKPREKVRELTSFALVPEQVVKQVYQSLLLYLPRLAHSFSSPSQNTYHTMAIKVGRYQPIPNLKDPHVQEIAEFAVAKYNKQEGKALVFVSVVSGEQQVIAGTNYKLAIEAEDCGVIKTYEAVVYDKSWEKIKELTSFDPMPERVVKQRSFEMRVGGYQPIRNVKDPHIQEIGKFAVEEHNKQAGKALVFVRVVSGEQQVVAGTNYKLVIEAKDAGVTNTYEAVVYDKPWEKVRELTSFTLVPEQVVKQVYQSLLLYLPRLPHSFASPSENTYHTMAIKVGGYQPIPNIKDPHVQEIAEFVVAKYNKQAGKALVFVSIVSGEQQVVAGTNYKLVIEVEDCGVIKTYQAVVYDKSWEKVRELTSFDPMPERVVKQRSFEMRVGGCQPIRNVKDPYIQEIGKFAVEEHNKQAGKALVFVRVVSGEQQVVARTNYKLVIEAKDAGVTNTYEAVVYDKPWEKVRELTSFALVPEQVVKQVYQSLLLYLPRLPHFFASPSQNTYHTMVIKVGGYQPIPNIKDPHVQEIAEFAVAEYNKQAGKALVFVSVVSGEQQVVTGTNYKLVIEAEDCSVIKTYEAVVYDKSWEKVRELTSFDPMPERVVKQKNAKTASNVVQDEIS</sequence>
<protein>
    <recommendedName>
        <fullName evidence="4">Cystatin domain-containing protein</fullName>
    </recommendedName>
</protein>
<dbReference type="EMBL" id="NMUH01006795">
    <property type="protein sequence ID" value="MQM16017.1"/>
    <property type="molecule type" value="Genomic_DNA"/>
</dbReference>
<dbReference type="InterPro" id="IPR018073">
    <property type="entry name" value="Prot_inh_cystat_CS"/>
</dbReference>
<dbReference type="SMART" id="SM00043">
    <property type="entry name" value="CY"/>
    <property type="match status" value="7"/>
</dbReference>
<feature type="domain" description="Cystatin" evidence="4">
    <location>
        <begin position="455"/>
        <end position="544"/>
    </location>
</feature>
<evidence type="ECO:0000313" key="5">
    <source>
        <dbReference type="EMBL" id="MQM16017.1"/>
    </source>
</evidence>
<feature type="domain" description="Cystatin" evidence="4">
    <location>
        <begin position="330"/>
        <end position="419"/>
    </location>
</feature>
<feature type="domain" description="Cystatin" evidence="4">
    <location>
        <begin position="556"/>
        <end position="645"/>
    </location>
</feature>
<dbReference type="AlphaFoldDB" id="A0A843X9P7"/>
<dbReference type="PROSITE" id="PS00287">
    <property type="entry name" value="CYSTATIN"/>
    <property type="match status" value="4"/>
</dbReference>
<feature type="domain" description="Cystatin" evidence="4">
    <location>
        <begin position="229"/>
        <end position="318"/>
    </location>
</feature>